<evidence type="ECO:0008006" key="4">
    <source>
        <dbReference type="Google" id="ProtNLM"/>
    </source>
</evidence>
<dbReference type="EMBL" id="CAUYUJ010000654">
    <property type="protein sequence ID" value="CAK0791773.1"/>
    <property type="molecule type" value="Genomic_DNA"/>
</dbReference>
<feature type="transmembrane region" description="Helical" evidence="1">
    <location>
        <begin position="94"/>
        <end position="127"/>
    </location>
</feature>
<keyword evidence="1" id="KW-0472">Membrane</keyword>
<comment type="caution">
    <text evidence="2">The sequence shown here is derived from an EMBL/GenBank/DDBJ whole genome shotgun (WGS) entry which is preliminary data.</text>
</comment>
<sequence>MYYLVRMVFLHLGASRPWNILLLMLLFLTVALVTQNIIPLVMTLSVSLFSTALAVYVLILAYPLELLVMYFLDPFTAVQMVYAGLGPSRPWNVMLLILLFLSVGAFLVIVILITFAFLAATVLPVFLGCRRARLLRKPGWSLLRPRWGRRLVRLSSLLLPTQQLPPSRFPGRWRSSEGVPS</sequence>
<reference evidence="2" key="1">
    <citation type="submission" date="2023-10" db="EMBL/GenBank/DDBJ databases">
        <authorList>
            <person name="Chen Y."/>
            <person name="Shah S."/>
            <person name="Dougan E. K."/>
            <person name="Thang M."/>
            <person name="Chan C."/>
        </authorList>
    </citation>
    <scope>NUCLEOTIDE SEQUENCE [LARGE SCALE GENOMIC DNA]</scope>
</reference>
<evidence type="ECO:0000313" key="3">
    <source>
        <dbReference type="Proteomes" id="UP001189429"/>
    </source>
</evidence>
<gene>
    <name evidence="2" type="ORF">PCOR1329_LOCUS2575</name>
</gene>
<feature type="non-terminal residue" evidence="2">
    <location>
        <position position="181"/>
    </location>
</feature>
<protein>
    <recommendedName>
        <fullName evidence="4">AI-2E family transporter</fullName>
    </recommendedName>
</protein>
<evidence type="ECO:0000313" key="2">
    <source>
        <dbReference type="EMBL" id="CAK0791773.1"/>
    </source>
</evidence>
<keyword evidence="1" id="KW-0812">Transmembrane</keyword>
<keyword evidence="3" id="KW-1185">Reference proteome</keyword>
<organism evidence="2 3">
    <name type="scientific">Prorocentrum cordatum</name>
    <dbReference type="NCBI Taxonomy" id="2364126"/>
    <lineage>
        <taxon>Eukaryota</taxon>
        <taxon>Sar</taxon>
        <taxon>Alveolata</taxon>
        <taxon>Dinophyceae</taxon>
        <taxon>Prorocentrales</taxon>
        <taxon>Prorocentraceae</taxon>
        <taxon>Prorocentrum</taxon>
    </lineage>
</organism>
<accession>A0ABN9PK31</accession>
<evidence type="ECO:0000256" key="1">
    <source>
        <dbReference type="SAM" id="Phobius"/>
    </source>
</evidence>
<proteinExistence type="predicted"/>
<feature type="transmembrane region" description="Helical" evidence="1">
    <location>
        <begin position="20"/>
        <end position="41"/>
    </location>
</feature>
<dbReference type="Proteomes" id="UP001189429">
    <property type="component" value="Unassembled WGS sequence"/>
</dbReference>
<keyword evidence="1" id="KW-1133">Transmembrane helix</keyword>
<name>A0ABN9PK31_9DINO</name>
<feature type="transmembrane region" description="Helical" evidence="1">
    <location>
        <begin position="53"/>
        <end position="72"/>
    </location>
</feature>